<organism evidence="1 2">
    <name type="scientific">Gibberella moniliformis (strain M3125 / FGSC 7600)</name>
    <name type="common">Maize ear and stalk rot fungus</name>
    <name type="synonym">Fusarium verticillioides</name>
    <dbReference type="NCBI Taxonomy" id="334819"/>
    <lineage>
        <taxon>Eukaryota</taxon>
        <taxon>Fungi</taxon>
        <taxon>Dikarya</taxon>
        <taxon>Ascomycota</taxon>
        <taxon>Pezizomycotina</taxon>
        <taxon>Sordariomycetes</taxon>
        <taxon>Hypocreomycetidae</taxon>
        <taxon>Hypocreales</taxon>
        <taxon>Nectriaceae</taxon>
        <taxon>Fusarium</taxon>
        <taxon>Fusarium fujikuroi species complex</taxon>
    </lineage>
</organism>
<keyword evidence="2" id="KW-1185">Reference proteome</keyword>
<dbReference type="VEuPathDB" id="FungiDB:FVEG_15953"/>
<dbReference type="Proteomes" id="UP000009096">
    <property type="component" value="Chromosome 7"/>
</dbReference>
<reference evidence="1 2" key="1">
    <citation type="journal article" date="2010" name="Nature">
        <title>Comparative genomics reveals mobile pathogenicity chromosomes in Fusarium.</title>
        <authorList>
            <person name="Ma L.J."/>
            <person name="van der Does H.C."/>
            <person name="Borkovich K.A."/>
            <person name="Coleman J.J."/>
            <person name="Daboussi M.J."/>
            <person name="Di Pietro A."/>
            <person name="Dufresne M."/>
            <person name="Freitag M."/>
            <person name="Grabherr M."/>
            <person name="Henrissat B."/>
            <person name="Houterman P.M."/>
            <person name="Kang S."/>
            <person name="Shim W.B."/>
            <person name="Woloshuk C."/>
            <person name="Xie X."/>
            <person name="Xu J.R."/>
            <person name="Antoniw J."/>
            <person name="Baker S.E."/>
            <person name="Bluhm B.H."/>
            <person name="Breakspear A."/>
            <person name="Brown D.W."/>
            <person name="Butchko R.A."/>
            <person name="Chapman S."/>
            <person name="Coulson R."/>
            <person name="Coutinho P.M."/>
            <person name="Danchin E.G."/>
            <person name="Diener A."/>
            <person name="Gale L.R."/>
            <person name="Gardiner D.M."/>
            <person name="Goff S."/>
            <person name="Hammond-Kosack K.E."/>
            <person name="Hilburn K."/>
            <person name="Hua-Van A."/>
            <person name="Jonkers W."/>
            <person name="Kazan K."/>
            <person name="Kodira C.D."/>
            <person name="Koehrsen M."/>
            <person name="Kumar L."/>
            <person name="Lee Y.H."/>
            <person name="Li L."/>
            <person name="Manners J.M."/>
            <person name="Miranda-Saavedra D."/>
            <person name="Mukherjee M."/>
            <person name="Park G."/>
            <person name="Park J."/>
            <person name="Park S.Y."/>
            <person name="Proctor R.H."/>
            <person name="Regev A."/>
            <person name="Ruiz-Roldan M.C."/>
            <person name="Sain D."/>
            <person name="Sakthikumar S."/>
            <person name="Sykes S."/>
            <person name="Schwartz D.C."/>
            <person name="Turgeon B.G."/>
            <person name="Wapinski I."/>
            <person name="Yoder O."/>
            <person name="Young S."/>
            <person name="Zeng Q."/>
            <person name="Zhou S."/>
            <person name="Galagan J."/>
            <person name="Cuomo C.A."/>
            <person name="Kistler H.C."/>
            <person name="Rep M."/>
        </authorList>
    </citation>
    <scope>NUCLEOTIDE SEQUENCE [LARGE SCALE GENOMIC DNA]</scope>
    <source>
        <strain evidence="2">M3125 / FGSC 7600</strain>
    </source>
</reference>
<dbReference type="EMBL" id="CM000584">
    <property type="protein sequence ID" value="EWG46361.1"/>
    <property type="molecule type" value="Genomic_DNA"/>
</dbReference>
<dbReference type="GeneID" id="30072829"/>
<sequence length="69" mass="7705">MAGHCIHNGLEGSRGSLHDRHCNGHRVLVRDALLDPGHVEGMMEFVAHNLKFHQKKAAVAEVDRNRNLT</sequence>
<evidence type="ECO:0000313" key="1">
    <source>
        <dbReference type="EMBL" id="EWG46361.1"/>
    </source>
</evidence>
<proteinExistence type="predicted"/>
<dbReference type="RefSeq" id="XP_018752552.1">
    <property type="nucleotide sequence ID" value="XM_018905181.1"/>
</dbReference>
<evidence type="ECO:0000313" key="2">
    <source>
        <dbReference type="Proteomes" id="UP000009096"/>
    </source>
</evidence>
<dbReference type="KEGG" id="fvr:FVEG_15953"/>
<accession>W7M5R6</accession>
<dbReference type="EMBL" id="DS022249">
    <property type="protein sequence ID" value="EWG46361.1"/>
    <property type="molecule type" value="Genomic_DNA"/>
</dbReference>
<dbReference type="AlphaFoldDB" id="W7M5R6"/>
<name>W7M5R6_GIBM7</name>
<protein>
    <submittedName>
        <fullName evidence="1">Uncharacterized protein</fullName>
    </submittedName>
</protein>
<gene>
    <name evidence="1" type="ORF">FVEG_15953</name>
</gene>